<dbReference type="InterPro" id="IPR007372">
    <property type="entry name" value="Lipid/polyisoprenoid-bd_YceI"/>
</dbReference>
<dbReference type="EMBL" id="LRFG02000001">
    <property type="protein sequence ID" value="PCO06537.1"/>
    <property type="molecule type" value="Genomic_DNA"/>
</dbReference>
<evidence type="ECO:0000313" key="2">
    <source>
        <dbReference type="EMBL" id="PCO06537.1"/>
    </source>
</evidence>
<proteinExistence type="predicted"/>
<dbReference type="Gene3D" id="2.40.128.110">
    <property type="entry name" value="Lipid/polyisoprenoid-binding, YceI-like"/>
    <property type="match status" value="1"/>
</dbReference>
<dbReference type="Proteomes" id="UP000218427">
    <property type="component" value="Unassembled WGS sequence"/>
</dbReference>
<comment type="caution">
    <text evidence="2">The sequence shown here is derived from an EMBL/GenBank/DDBJ whole genome shotgun (WGS) entry which is preliminary data.</text>
</comment>
<dbReference type="SUPFAM" id="SSF101874">
    <property type="entry name" value="YceI-like"/>
    <property type="match status" value="1"/>
</dbReference>
<evidence type="ECO:0000259" key="1">
    <source>
        <dbReference type="Pfam" id="PF04264"/>
    </source>
</evidence>
<gene>
    <name evidence="2" type="ORF">AWR36_001750</name>
</gene>
<organism evidence="2 3">
    <name type="scientific">Microbulbifer flavimaris</name>
    <dbReference type="NCBI Taxonomy" id="1781068"/>
    <lineage>
        <taxon>Bacteria</taxon>
        <taxon>Pseudomonadati</taxon>
        <taxon>Pseudomonadota</taxon>
        <taxon>Gammaproteobacteria</taxon>
        <taxon>Cellvibrionales</taxon>
        <taxon>Microbulbiferaceae</taxon>
        <taxon>Microbulbifer</taxon>
    </lineage>
</organism>
<name>A0ABX4I290_9GAMM</name>
<dbReference type="InterPro" id="IPR036761">
    <property type="entry name" value="TTHA0802/YceI-like_sf"/>
</dbReference>
<keyword evidence="3" id="KW-1185">Reference proteome</keyword>
<dbReference type="Pfam" id="PF04264">
    <property type="entry name" value="YceI"/>
    <property type="match status" value="1"/>
</dbReference>
<reference evidence="2" key="1">
    <citation type="submission" date="2017-08" db="EMBL/GenBank/DDBJ databases">
        <title>Microbulbifer marisrubri sp. nov., a halophilic alphaproteobacterium isolated from marine sediment of the Yellow Sea, China.</title>
        <authorList>
            <person name="Zhang G."/>
            <person name="Xiong Q."/>
        </authorList>
    </citation>
    <scope>NUCLEOTIDE SEQUENCE [LARGE SCALE GENOMIC DNA]</scope>
    <source>
        <strain evidence="2">WRN-8</strain>
    </source>
</reference>
<protein>
    <submittedName>
        <fullName evidence="2">YceI family protein</fullName>
    </submittedName>
</protein>
<sequence>MFMGLFSSHLVAEQVLPLSAASDIHWRVYRSGPMAHLGHNHVIRATNIRGSVTLRDATQLSEFTLEIPLQRLEVDPPALRRRYGREFSSQLSSEDIAGTRANMLGERQLQASRFPTIRLTGKARLSDVSAAQKVLIAARLHLRGRIIPLRLPATVTVSSGSVRASGSFSLSHAQLGLEPFSVALGALRVGERIDFSFDIRTR</sequence>
<feature type="domain" description="Lipid/polyisoprenoid-binding YceI-like" evidence="1">
    <location>
        <begin position="43"/>
        <end position="199"/>
    </location>
</feature>
<accession>A0ABX4I290</accession>
<evidence type="ECO:0000313" key="3">
    <source>
        <dbReference type="Proteomes" id="UP000218427"/>
    </source>
</evidence>